<name>A0AC34FZY7_9BILA</name>
<proteinExistence type="predicted"/>
<sequence length="78" mass="9123">MSEEMQAAVFEVAREALSKYKVEKDVAVFMKEQFDQKYGTSWHCVVGRNFGSFVSHETNCFIYFYLKNVAIMLFKTAF</sequence>
<protein>
    <submittedName>
        <fullName evidence="2">Dynein light chain</fullName>
    </submittedName>
</protein>
<organism evidence="1 2">
    <name type="scientific">Panagrolaimus sp. ES5</name>
    <dbReference type="NCBI Taxonomy" id="591445"/>
    <lineage>
        <taxon>Eukaryota</taxon>
        <taxon>Metazoa</taxon>
        <taxon>Ecdysozoa</taxon>
        <taxon>Nematoda</taxon>
        <taxon>Chromadorea</taxon>
        <taxon>Rhabditida</taxon>
        <taxon>Tylenchina</taxon>
        <taxon>Panagrolaimomorpha</taxon>
        <taxon>Panagrolaimoidea</taxon>
        <taxon>Panagrolaimidae</taxon>
        <taxon>Panagrolaimus</taxon>
    </lineage>
</organism>
<dbReference type="WBParaSite" id="ES5_v2.g22984.t1">
    <property type="protein sequence ID" value="ES5_v2.g22984.t1"/>
    <property type="gene ID" value="ES5_v2.g22984"/>
</dbReference>
<reference evidence="2" key="1">
    <citation type="submission" date="2022-11" db="UniProtKB">
        <authorList>
            <consortium name="WormBaseParasite"/>
        </authorList>
    </citation>
    <scope>IDENTIFICATION</scope>
</reference>
<accession>A0AC34FZY7</accession>
<dbReference type="Proteomes" id="UP000887579">
    <property type="component" value="Unplaced"/>
</dbReference>
<evidence type="ECO:0000313" key="2">
    <source>
        <dbReference type="WBParaSite" id="ES5_v2.g22984.t1"/>
    </source>
</evidence>
<evidence type="ECO:0000313" key="1">
    <source>
        <dbReference type="Proteomes" id="UP000887579"/>
    </source>
</evidence>